<dbReference type="EMBL" id="JRUN01000042">
    <property type="protein sequence ID" value="KHD84796.1"/>
    <property type="molecule type" value="Genomic_DNA"/>
</dbReference>
<protein>
    <recommendedName>
        <fullName evidence="2">Regulatory protein YycH domain-containing protein</fullName>
    </recommendedName>
</protein>
<proteinExistence type="predicted"/>
<gene>
    <name evidence="3" type="ORF">NG54_13350</name>
</gene>
<dbReference type="OrthoDB" id="2382185at2"/>
<dbReference type="Proteomes" id="UP000030588">
    <property type="component" value="Unassembled WGS sequence"/>
</dbReference>
<keyword evidence="1" id="KW-0472">Membrane</keyword>
<evidence type="ECO:0000313" key="4">
    <source>
        <dbReference type="Proteomes" id="UP000030588"/>
    </source>
</evidence>
<evidence type="ECO:0000259" key="2">
    <source>
        <dbReference type="Pfam" id="PF07435"/>
    </source>
</evidence>
<reference evidence="3 4" key="1">
    <citation type="submission" date="2014-10" db="EMBL/GenBank/DDBJ databases">
        <title>Draft genome of phytase producing Bacillus ginsengihumi strain M2.11.</title>
        <authorList>
            <person name="Toymentseva A."/>
            <person name="Boulygina E.A."/>
            <person name="Kazakov S.V."/>
            <person name="Kayumov I."/>
            <person name="Suleimanova A.D."/>
            <person name="Mardanova A.M."/>
            <person name="Maria S.N."/>
            <person name="Sergey M.Y."/>
            <person name="Sharipova M.R."/>
        </authorList>
    </citation>
    <scope>NUCLEOTIDE SEQUENCE [LARGE SCALE GENOMIC DNA]</scope>
    <source>
        <strain evidence="3 4">M2.11</strain>
    </source>
</reference>
<accession>A0A0A6VB64</accession>
<feature type="domain" description="Regulatory protein YycH" evidence="2">
    <location>
        <begin position="4"/>
        <end position="419"/>
    </location>
</feature>
<feature type="transmembrane region" description="Helical" evidence="1">
    <location>
        <begin position="9"/>
        <end position="26"/>
    </location>
</feature>
<dbReference type="InterPro" id="IPR042274">
    <property type="entry name" value="YycH/YycI_2"/>
</dbReference>
<evidence type="ECO:0000313" key="3">
    <source>
        <dbReference type="EMBL" id="KHD84796.1"/>
    </source>
</evidence>
<dbReference type="InterPro" id="IPR009996">
    <property type="entry name" value="YycH"/>
</dbReference>
<sequence length="430" mass="50230">MKLETIKTTILSVLVCLSIFLTWLIWNNQPNYEWLNLNDLSNISISKEKKVSQIVLPDKSVYHQNNMAYGTVQNGEVNRIMKELESWNFDIISTKRLSHNEINYLMMSNQRLVLEFPDDIPFNVYQNVFHFTNKKIPNANFDHIVVELKKGSKLVNRIYFISSKTNKVFEASTDQKKIQVFLTHLNQNLDVYDPYAAYTIKNNKKVFLPTNTPVMNQYNYAITDIEIDKFKKVLFRDPSFVKKVADEYTNGTSLLRTDDDHKVFSFVNPAENNELNHVDDHLFMKSIDFINQHSGWTDQFQYFEMNEKEHEVTFRLFKDGYPVFNEDGMADIQEYWGENEIYKYVRPYYLLSVDLPMKSNTVKLKSATQVISELKNDSSINMNNVEDIALGYSLKKDGDSSDILSFKPAWYYCYNGVWKVLGGGDKDGLE</sequence>
<dbReference type="CDD" id="cd15787">
    <property type="entry name" value="YycH_N"/>
    <property type="match status" value="1"/>
</dbReference>
<dbReference type="STRING" id="363870.NG54_13350"/>
<dbReference type="Gene3D" id="3.30.310.160">
    <property type="entry name" value="YycH protein, domain 2"/>
    <property type="match status" value="1"/>
</dbReference>
<keyword evidence="1" id="KW-0812">Transmembrane</keyword>
<evidence type="ECO:0000256" key="1">
    <source>
        <dbReference type="SAM" id="Phobius"/>
    </source>
</evidence>
<keyword evidence="1" id="KW-1133">Transmembrane helix</keyword>
<dbReference type="Gene3D" id="3.10.450.310">
    <property type="match status" value="1"/>
</dbReference>
<comment type="caution">
    <text evidence="3">The sequence shown here is derived from an EMBL/GenBank/DDBJ whole genome shotgun (WGS) entry which is preliminary data.</text>
</comment>
<name>A0A0A6VB64_9BACI</name>
<dbReference type="AlphaFoldDB" id="A0A0A6VB64"/>
<dbReference type="Pfam" id="PF07435">
    <property type="entry name" value="YycH"/>
    <property type="match status" value="1"/>
</dbReference>
<dbReference type="RefSeq" id="WP_035355366.1">
    <property type="nucleotide sequence ID" value="NZ_JBCNCG010000150.1"/>
</dbReference>
<organism evidence="3 4">
    <name type="scientific">Heyndrickxia ginsengihumi</name>
    <dbReference type="NCBI Taxonomy" id="363870"/>
    <lineage>
        <taxon>Bacteria</taxon>
        <taxon>Bacillati</taxon>
        <taxon>Bacillota</taxon>
        <taxon>Bacilli</taxon>
        <taxon>Bacillales</taxon>
        <taxon>Bacillaceae</taxon>
        <taxon>Heyndrickxia</taxon>
    </lineage>
</organism>